<dbReference type="InterPro" id="IPR029062">
    <property type="entry name" value="Class_I_gatase-like"/>
</dbReference>
<feature type="transmembrane region" description="Helical" evidence="1">
    <location>
        <begin position="43"/>
        <end position="65"/>
    </location>
</feature>
<evidence type="ECO:0000313" key="3">
    <source>
        <dbReference type="EMBL" id="EOR96195.1"/>
    </source>
</evidence>
<dbReference type="Gene3D" id="3.40.50.880">
    <property type="match status" value="1"/>
</dbReference>
<protein>
    <recommendedName>
        <fullName evidence="2">Aerotolerance regulator N-terminal domain-containing protein</fullName>
    </recommendedName>
</protein>
<dbReference type="Gene3D" id="3.40.50.410">
    <property type="entry name" value="von Willebrand factor, type A domain"/>
    <property type="match status" value="1"/>
</dbReference>
<dbReference type="EMBL" id="AQPN01000022">
    <property type="protein sequence ID" value="EOR96195.1"/>
    <property type="molecule type" value="Genomic_DNA"/>
</dbReference>
<feature type="transmembrane region" description="Helical" evidence="1">
    <location>
        <begin position="635"/>
        <end position="657"/>
    </location>
</feature>
<reference evidence="3 4" key="1">
    <citation type="journal article" date="2013" name="Genome Announc.">
        <title>Draft Genome Sequence of Arcticibacter svalbardensis Strain MN12-7T, a Member of the Family Sphingobacteriaceae Isolated from an Arctic Soil Sample.</title>
        <authorList>
            <person name="Shivaji S."/>
            <person name="Ara S."/>
            <person name="Prasad S."/>
            <person name="Manasa B.P."/>
            <person name="Begum Z."/>
            <person name="Singh A."/>
            <person name="Kumar Pinnaka A."/>
        </authorList>
    </citation>
    <scope>NUCLEOTIDE SEQUENCE [LARGE SCALE GENOMIC DNA]</scope>
    <source>
        <strain evidence="3 4">MN12-7</strain>
    </source>
</reference>
<dbReference type="Proteomes" id="UP000014174">
    <property type="component" value="Unassembled WGS sequence"/>
</dbReference>
<evidence type="ECO:0000256" key="1">
    <source>
        <dbReference type="SAM" id="Phobius"/>
    </source>
</evidence>
<dbReference type="InterPro" id="IPR036465">
    <property type="entry name" value="vWFA_dom_sf"/>
</dbReference>
<dbReference type="CDD" id="cd03143">
    <property type="entry name" value="A4_beta-galactosidase_middle_domain"/>
    <property type="match status" value="1"/>
</dbReference>
<dbReference type="SUPFAM" id="SSF52317">
    <property type="entry name" value="Class I glutamine amidotransferase-like"/>
    <property type="match status" value="1"/>
</dbReference>
<dbReference type="Pfam" id="PF07584">
    <property type="entry name" value="BatA"/>
    <property type="match status" value="1"/>
</dbReference>
<keyword evidence="1" id="KW-0472">Membrane</keyword>
<dbReference type="InterPro" id="IPR024163">
    <property type="entry name" value="Aerotolerance_reg_N"/>
</dbReference>
<keyword evidence="4" id="KW-1185">Reference proteome</keyword>
<name>R9GXI2_9SPHI</name>
<dbReference type="PATRIC" id="fig|1150600.3.peg.590"/>
<organism evidence="3 4">
    <name type="scientific">Arcticibacter svalbardensis MN12-7</name>
    <dbReference type="NCBI Taxonomy" id="1150600"/>
    <lineage>
        <taxon>Bacteria</taxon>
        <taxon>Pseudomonadati</taxon>
        <taxon>Bacteroidota</taxon>
        <taxon>Sphingobacteriia</taxon>
        <taxon>Sphingobacteriales</taxon>
        <taxon>Sphingobacteriaceae</taxon>
        <taxon>Arcticibacter</taxon>
    </lineage>
</organism>
<dbReference type="InterPro" id="IPR011933">
    <property type="entry name" value="Double_TM_dom"/>
</dbReference>
<sequence length="664" mass="75409">MVVIPVIIHLFNFRKYKKVYFSNVALLKRVSQQTTGARQLKRYLLLLCRVLTIVFLVFAFARPYIPSSTPDSVVSQNVVSIYMDNSYSMEALNREGTLLDEAKRKAKEIVGAYALNDRFQLITNDFDGIHKRLMTRNDFTEAVDTIKISSISRSFKQIINRQNLLFKGSGVQSTVTYLLSDFQNNMWDQDSIEKDPASVFRLVQLKANKQANISVDSVWFLSPLHKSGGVEQLIVRLKNNSDTQADQVPLKVLVNEQQKAFASVNIEARGISLDTLSFSGLSGGWEEGRVEIADNPITFDDQYYFSFYVRKEIPLLVINDHQTNVYIEAVYGSEPFFNVNTILEANVDYSRLSEYPLIILSGVEEMTVGLAQQLSQYVRNGGDLVVFPSETNKLTGLQTLTTALGISRPLEVISSRRKVNKIDMKNPLFKGVFKSLPRNISLPFALAYIRYPGNGRNLLELEDQIPFLSQYKVRQGRVYLSAVALNEKSSNLVRHSLFVPIMFQFAFNSLKDQALSYTPGKDLYMEINQTGLDANPILRLNNKDKEIIPDFRKTETGRRMFISDQGMKSGIYKLTNGDSLLAKVAFNDNRSESDLSYLNDTELKKIFKSESFKLFEPGTKSLSSEIKAVNFGVQLWKLCLILSLVSVAAEILLLRYYRQMNIKD</sequence>
<dbReference type="STRING" id="1150600.ADIARSV_0600"/>
<evidence type="ECO:0000313" key="4">
    <source>
        <dbReference type="Proteomes" id="UP000014174"/>
    </source>
</evidence>
<gene>
    <name evidence="3" type="ORF">ADIARSV_0600</name>
</gene>
<dbReference type="PANTHER" id="PTHR37464">
    <property type="entry name" value="BLL2463 PROTEIN"/>
    <property type="match status" value="1"/>
</dbReference>
<comment type="caution">
    <text evidence="3">The sequence shown here is derived from an EMBL/GenBank/DDBJ whole genome shotgun (WGS) entry which is preliminary data.</text>
</comment>
<accession>R9GXI2</accession>
<dbReference type="eggNOG" id="COG2304">
    <property type="taxonomic scope" value="Bacteria"/>
</dbReference>
<proteinExistence type="predicted"/>
<dbReference type="NCBIfam" id="TIGR02226">
    <property type="entry name" value="two_anch"/>
    <property type="match status" value="1"/>
</dbReference>
<feature type="domain" description="Aerotolerance regulator N-terminal" evidence="2">
    <location>
        <begin position="2"/>
        <end position="63"/>
    </location>
</feature>
<evidence type="ECO:0000259" key="2">
    <source>
        <dbReference type="Pfam" id="PF07584"/>
    </source>
</evidence>
<dbReference type="AlphaFoldDB" id="R9GXI2"/>
<keyword evidence="1" id="KW-0812">Transmembrane</keyword>
<dbReference type="PANTHER" id="PTHR37464:SF1">
    <property type="entry name" value="BLL2463 PROTEIN"/>
    <property type="match status" value="1"/>
</dbReference>
<keyword evidence="1" id="KW-1133">Transmembrane helix</keyword>